<keyword evidence="9" id="KW-1185">Reference proteome</keyword>
<dbReference type="InterPro" id="IPR006638">
    <property type="entry name" value="Elp3/MiaA/NifB-like_rSAM"/>
</dbReference>
<evidence type="ECO:0000256" key="2">
    <source>
        <dbReference type="ARBA" id="ARBA00022485"/>
    </source>
</evidence>
<keyword evidence="6" id="KW-0411">Iron-sulfur</keyword>
<dbReference type="SFLD" id="SFLDG01086">
    <property type="entry name" value="elongater_protein-like"/>
    <property type="match status" value="1"/>
</dbReference>
<evidence type="ECO:0000256" key="6">
    <source>
        <dbReference type="ARBA" id="ARBA00023014"/>
    </source>
</evidence>
<dbReference type="RefSeq" id="WP_177267947.1">
    <property type="nucleotide sequence ID" value="NZ_JACRTA010000002.1"/>
</dbReference>
<dbReference type="InterPro" id="IPR023404">
    <property type="entry name" value="rSAM_horseshoe"/>
</dbReference>
<keyword evidence="3" id="KW-0949">S-adenosyl-L-methionine</keyword>
<dbReference type="SUPFAM" id="SSF102114">
    <property type="entry name" value="Radical SAM enzymes"/>
    <property type="match status" value="1"/>
</dbReference>
<evidence type="ECO:0000256" key="4">
    <source>
        <dbReference type="ARBA" id="ARBA00022723"/>
    </source>
</evidence>
<dbReference type="Pfam" id="PF16199">
    <property type="entry name" value="Radical_SAM_C"/>
    <property type="match status" value="1"/>
</dbReference>
<dbReference type="InterPro" id="IPR032432">
    <property type="entry name" value="Radical_SAM_C"/>
</dbReference>
<evidence type="ECO:0000313" key="9">
    <source>
        <dbReference type="Proteomes" id="UP000610862"/>
    </source>
</evidence>
<evidence type="ECO:0000313" key="8">
    <source>
        <dbReference type="EMBL" id="MBC8568635.1"/>
    </source>
</evidence>
<reference evidence="8" key="1">
    <citation type="submission" date="2020-08" db="EMBL/GenBank/DDBJ databases">
        <title>Genome public.</title>
        <authorList>
            <person name="Liu C."/>
            <person name="Sun Q."/>
        </authorList>
    </citation>
    <scope>NUCLEOTIDE SEQUENCE</scope>
    <source>
        <strain evidence="8">NSJ-24</strain>
    </source>
</reference>
<comment type="cofactor">
    <cofactor evidence="1">
        <name>[4Fe-4S] cluster</name>
        <dbReference type="ChEBI" id="CHEBI:49883"/>
    </cofactor>
</comment>
<comment type="caution">
    <text evidence="8">The sequence shown here is derived from an EMBL/GenBank/DDBJ whole genome shotgun (WGS) entry which is preliminary data.</text>
</comment>
<dbReference type="GO" id="GO:0003824">
    <property type="term" value="F:catalytic activity"/>
    <property type="evidence" value="ECO:0007669"/>
    <property type="project" value="InterPro"/>
</dbReference>
<evidence type="ECO:0000256" key="3">
    <source>
        <dbReference type="ARBA" id="ARBA00022691"/>
    </source>
</evidence>
<name>A0A926I9Z8_9FIRM</name>
<keyword evidence="2" id="KW-0004">4Fe-4S</keyword>
<dbReference type="PANTHER" id="PTHR11135">
    <property type="entry name" value="HISTONE ACETYLTRANSFERASE-RELATED"/>
    <property type="match status" value="1"/>
</dbReference>
<dbReference type="SFLD" id="SFLDG01082">
    <property type="entry name" value="B12-binding_domain_containing"/>
    <property type="match status" value="1"/>
</dbReference>
<organism evidence="8 9">
    <name type="scientific">Lentihominibacter hominis</name>
    <dbReference type="NCBI Taxonomy" id="2763645"/>
    <lineage>
        <taxon>Bacteria</taxon>
        <taxon>Bacillati</taxon>
        <taxon>Bacillota</taxon>
        <taxon>Clostridia</taxon>
        <taxon>Peptostreptococcales</taxon>
        <taxon>Anaerovoracaceae</taxon>
        <taxon>Lentihominibacter</taxon>
    </lineage>
</organism>
<dbReference type="Proteomes" id="UP000610862">
    <property type="component" value="Unassembled WGS sequence"/>
</dbReference>
<feature type="domain" description="Radical SAM core" evidence="7">
    <location>
        <begin position="1"/>
        <end position="243"/>
    </location>
</feature>
<gene>
    <name evidence="8" type="ORF">H8692_07690</name>
</gene>
<evidence type="ECO:0000256" key="1">
    <source>
        <dbReference type="ARBA" id="ARBA00001966"/>
    </source>
</evidence>
<evidence type="ECO:0000256" key="5">
    <source>
        <dbReference type="ARBA" id="ARBA00023004"/>
    </source>
</evidence>
<dbReference type="SMART" id="SM00729">
    <property type="entry name" value="Elp3"/>
    <property type="match status" value="1"/>
</dbReference>
<dbReference type="InterPro" id="IPR058240">
    <property type="entry name" value="rSAM_sf"/>
</dbReference>
<dbReference type="FunFam" id="3.80.30.20:FF:000016">
    <property type="entry name" value="Oxygen-independent coproporphyrinogen III oxidase"/>
    <property type="match status" value="1"/>
</dbReference>
<keyword evidence="5" id="KW-0408">Iron</keyword>
<proteinExistence type="predicted"/>
<dbReference type="EMBL" id="JACRTA010000002">
    <property type="protein sequence ID" value="MBC8568635.1"/>
    <property type="molecule type" value="Genomic_DNA"/>
</dbReference>
<dbReference type="InterPro" id="IPR039661">
    <property type="entry name" value="ELP3"/>
</dbReference>
<dbReference type="SFLD" id="SFLDS00029">
    <property type="entry name" value="Radical_SAM"/>
    <property type="match status" value="1"/>
</dbReference>
<evidence type="ECO:0000259" key="7">
    <source>
        <dbReference type="PROSITE" id="PS51918"/>
    </source>
</evidence>
<dbReference type="Pfam" id="PF04055">
    <property type="entry name" value="Radical_SAM"/>
    <property type="match status" value="1"/>
</dbReference>
<dbReference type="PROSITE" id="PS51918">
    <property type="entry name" value="RADICAL_SAM"/>
    <property type="match status" value="1"/>
</dbReference>
<sequence length="345" mass="38771">MKTHAIIPVFIPHKGCPNDCVFCNQKAITARGADIGPKDVKNLIESYLPTLQDRNLKTIEIAFFGGSFTGIPMEEQSAFLSVAKEYKDMGLVDKIHMSTRPDYIDERILDNLKKYDADIIELGVQSFVPEVLSASNRGHTSDDVYKACSLIKSYGFDLGIQLMIGLPKDTKERCIFSARETVKIAPAIARLYPTIVLNDTELCNMYKKGLYQPLSADTAVDITKEMYKILDGAGINIIRVGLKSTDLITEGGEIRGSTFHPAFRQLVEGEIAKEQLELQLRSFIGQNSKNPCLSYEFRCSRNSFSNMVGNGKRNKNYFAEKYKDLKIKYKTDQSLEDGHYIVIKC</sequence>
<dbReference type="GO" id="GO:0002926">
    <property type="term" value="P:tRNA wobble base 5-methoxycarbonylmethyl-2-thiouridinylation"/>
    <property type="evidence" value="ECO:0007669"/>
    <property type="project" value="TreeGrafter"/>
</dbReference>
<dbReference type="GO" id="GO:0051539">
    <property type="term" value="F:4 iron, 4 sulfur cluster binding"/>
    <property type="evidence" value="ECO:0007669"/>
    <property type="project" value="UniProtKB-KW"/>
</dbReference>
<keyword evidence="4" id="KW-0479">Metal-binding</keyword>
<dbReference type="PANTHER" id="PTHR11135:SF0">
    <property type="entry name" value="ELONGATOR COMPLEX PROTEIN 3"/>
    <property type="match status" value="1"/>
</dbReference>
<dbReference type="CDD" id="cd01335">
    <property type="entry name" value="Radical_SAM"/>
    <property type="match status" value="1"/>
</dbReference>
<protein>
    <submittedName>
        <fullName evidence="8">Radical SAM protein</fullName>
    </submittedName>
</protein>
<dbReference type="GO" id="GO:0046872">
    <property type="term" value="F:metal ion binding"/>
    <property type="evidence" value="ECO:0007669"/>
    <property type="project" value="UniProtKB-KW"/>
</dbReference>
<accession>A0A926I9Z8</accession>
<dbReference type="AlphaFoldDB" id="A0A926I9Z8"/>
<dbReference type="InterPro" id="IPR007197">
    <property type="entry name" value="rSAM"/>
</dbReference>
<dbReference type="Gene3D" id="3.80.30.20">
    <property type="entry name" value="tm_1862 like domain"/>
    <property type="match status" value="1"/>
</dbReference>
<dbReference type="GO" id="GO:0005737">
    <property type="term" value="C:cytoplasm"/>
    <property type="evidence" value="ECO:0007669"/>
    <property type="project" value="TreeGrafter"/>
</dbReference>